<dbReference type="AlphaFoldDB" id="A0A7W4IF19"/>
<dbReference type="EMBL" id="JABEQJ010000024">
    <property type="protein sequence ID" value="MBB2161718.1"/>
    <property type="molecule type" value="Genomic_DNA"/>
</dbReference>
<proteinExistence type="predicted"/>
<organism evidence="2 3">
    <name type="scientific">Gluconacetobacter sacchari</name>
    <dbReference type="NCBI Taxonomy" id="92759"/>
    <lineage>
        <taxon>Bacteria</taxon>
        <taxon>Pseudomonadati</taxon>
        <taxon>Pseudomonadota</taxon>
        <taxon>Alphaproteobacteria</taxon>
        <taxon>Acetobacterales</taxon>
        <taxon>Acetobacteraceae</taxon>
        <taxon>Gluconacetobacter</taxon>
    </lineage>
</organism>
<gene>
    <name evidence="2" type="ORF">HLH48_16360</name>
</gene>
<sequence>MPLVVVMANGQTESRRRTGAWAERMMMRRAAVLSLLLLQAGCAGFGKLMADDATFPGANPNLPAGDAENLRRARGERVSERPILPQGGDMWPGPPAPLPTLGDAARERHGTNDGLPGDAASGPELPEGGSLSAGEQAEIRGGVQDFAGQGQNLQGPASSGGQGASPVARSGQTASTIVIPNGDGTNTVITPDGAVKTVRDTPGVSR</sequence>
<evidence type="ECO:0000256" key="1">
    <source>
        <dbReference type="SAM" id="MobiDB-lite"/>
    </source>
</evidence>
<dbReference type="Proteomes" id="UP000589085">
    <property type="component" value="Unassembled WGS sequence"/>
</dbReference>
<feature type="compositionally biased region" description="Polar residues" evidence="1">
    <location>
        <begin position="170"/>
        <end position="189"/>
    </location>
</feature>
<reference evidence="2 3" key="1">
    <citation type="submission" date="2020-04" db="EMBL/GenBank/DDBJ databases">
        <title>Description of novel Gluconacetobacter.</title>
        <authorList>
            <person name="Sombolestani A."/>
        </authorList>
    </citation>
    <scope>NUCLEOTIDE SEQUENCE [LARGE SCALE GENOMIC DNA]</scope>
    <source>
        <strain evidence="2 3">LMG 19747</strain>
    </source>
</reference>
<accession>A0A7W4IF19</accession>
<feature type="compositionally biased region" description="Basic and acidic residues" evidence="1">
    <location>
        <begin position="68"/>
        <end position="80"/>
    </location>
</feature>
<protein>
    <submittedName>
        <fullName evidence="2">Uncharacterized protein</fullName>
    </submittedName>
</protein>
<comment type="caution">
    <text evidence="2">The sequence shown here is derived from an EMBL/GenBank/DDBJ whole genome shotgun (WGS) entry which is preliminary data.</text>
</comment>
<evidence type="ECO:0000313" key="2">
    <source>
        <dbReference type="EMBL" id="MBB2161718.1"/>
    </source>
</evidence>
<name>A0A7W4IF19_9PROT</name>
<evidence type="ECO:0000313" key="3">
    <source>
        <dbReference type="Proteomes" id="UP000589085"/>
    </source>
</evidence>
<feature type="region of interest" description="Disordered" evidence="1">
    <location>
        <begin position="59"/>
        <end position="206"/>
    </location>
</feature>